<dbReference type="Proteomes" id="UP000002191">
    <property type="component" value="Chromosome"/>
</dbReference>
<dbReference type="GO" id="GO:0009252">
    <property type="term" value="P:peptidoglycan biosynthetic process"/>
    <property type="evidence" value="ECO:0007669"/>
    <property type="project" value="UniProtKB-UniRule"/>
</dbReference>
<evidence type="ECO:0000256" key="10">
    <source>
        <dbReference type="ARBA" id="ARBA00022827"/>
    </source>
</evidence>
<evidence type="ECO:0000256" key="11">
    <source>
        <dbReference type="ARBA" id="ARBA00022857"/>
    </source>
</evidence>
<dbReference type="InterPro" id="IPR016166">
    <property type="entry name" value="FAD-bd_PCMH"/>
</dbReference>
<dbReference type="PROSITE" id="PS51387">
    <property type="entry name" value="FAD_PCMH"/>
    <property type="match status" value="1"/>
</dbReference>
<dbReference type="GO" id="GO:0051301">
    <property type="term" value="P:cell division"/>
    <property type="evidence" value="ECO:0007669"/>
    <property type="project" value="UniProtKB-KW"/>
</dbReference>
<feature type="active site" description="Proton donor" evidence="19">
    <location>
        <position position="219"/>
    </location>
</feature>
<dbReference type="EMBL" id="CP002431">
    <property type="protein sequence ID" value="ADU63778.1"/>
    <property type="molecule type" value="Genomic_DNA"/>
</dbReference>
<comment type="catalytic activity">
    <reaction evidence="18 19">
        <text>UDP-N-acetyl-alpha-D-muramate + NADP(+) = UDP-N-acetyl-3-O-(1-carboxyvinyl)-alpha-D-glucosamine + NADPH + H(+)</text>
        <dbReference type="Rhea" id="RHEA:12248"/>
        <dbReference type="ChEBI" id="CHEBI:15378"/>
        <dbReference type="ChEBI" id="CHEBI:57783"/>
        <dbReference type="ChEBI" id="CHEBI:58349"/>
        <dbReference type="ChEBI" id="CHEBI:68483"/>
        <dbReference type="ChEBI" id="CHEBI:70757"/>
        <dbReference type="EC" id="1.3.1.98"/>
    </reaction>
</comment>
<dbReference type="SUPFAM" id="SSF56176">
    <property type="entry name" value="FAD-binding/transporter-associated domain-like"/>
    <property type="match status" value="1"/>
</dbReference>
<keyword evidence="16 19" id="KW-0961">Cell wall biogenesis/degradation</keyword>
<comment type="pathway">
    <text evidence="4 19">Cell wall biogenesis; peptidoglycan biosynthesis.</text>
</comment>
<dbReference type="InterPro" id="IPR016169">
    <property type="entry name" value="FAD-bd_PCMH_sub2"/>
</dbReference>
<dbReference type="InterPro" id="IPR036635">
    <property type="entry name" value="MurB_C_sf"/>
</dbReference>
<dbReference type="GO" id="GO:0071949">
    <property type="term" value="F:FAD binding"/>
    <property type="evidence" value="ECO:0007669"/>
    <property type="project" value="InterPro"/>
</dbReference>
<dbReference type="STRING" id="643562.Daes_2782"/>
<sequence>MALELIPNPSLAQRTTLRLGGSAEVEAVVRDERDLDDLGGFLATQTLRPFVIGRGSNLLAREGQLDLALIRVGAAPGPLRVERANDRLMVRCCAAQGLPGLLGWAQKAGLSGLEGLTGIPGSVGGAVAMNAGSYGVEFGDLVTRVRLWSPAGGLDWVDAADCAFSYRHFSSPARPAGRLVWEVEIGLTESTPRAVRKAMQGIYDKKRATQPVTARSAGCVFKNPEGESAGRLLDEAGLKGVSRGGMAFSDIHANFLINLGGGTSAQALELIELGRESVRTAFGVTLETEVIIL</sequence>
<dbReference type="Gene3D" id="3.90.78.10">
    <property type="entry name" value="UDP-N-acetylenolpyruvoylglucosamine reductase, C-terminal domain"/>
    <property type="match status" value="1"/>
</dbReference>
<evidence type="ECO:0000256" key="13">
    <source>
        <dbReference type="ARBA" id="ARBA00022984"/>
    </source>
</evidence>
<evidence type="ECO:0000256" key="4">
    <source>
        <dbReference type="ARBA" id="ARBA00004752"/>
    </source>
</evidence>
<dbReference type="Pfam" id="PF02873">
    <property type="entry name" value="MurB_C"/>
    <property type="match status" value="1"/>
</dbReference>
<dbReference type="GO" id="GO:0008762">
    <property type="term" value="F:UDP-N-acetylmuramate dehydrogenase activity"/>
    <property type="evidence" value="ECO:0007669"/>
    <property type="project" value="UniProtKB-UniRule"/>
</dbReference>
<keyword evidence="14 19" id="KW-0560">Oxidoreductase</keyword>
<evidence type="ECO:0000256" key="19">
    <source>
        <dbReference type="HAMAP-Rule" id="MF_00037"/>
    </source>
</evidence>
<dbReference type="eggNOG" id="COG0812">
    <property type="taxonomic scope" value="Bacteria"/>
</dbReference>
<evidence type="ECO:0000259" key="20">
    <source>
        <dbReference type="PROSITE" id="PS51387"/>
    </source>
</evidence>
<keyword evidence="13 19" id="KW-0573">Peptidoglycan synthesis</keyword>
<evidence type="ECO:0000256" key="3">
    <source>
        <dbReference type="ARBA" id="ARBA00004496"/>
    </source>
</evidence>
<evidence type="ECO:0000313" key="22">
    <source>
        <dbReference type="Proteomes" id="UP000002191"/>
    </source>
</evidence>
<dbReference type="InterPro" id="IPR036318">
    <property type="entry name" value="FAD-bd_PCMH-like_sf"/>
</dbReference>
<keyword evidence="8 19" id="KW-0132">Cell division</keyword>
<evidence type="ECO:0000256" key="17">
    <source>
        <dbReference type="ARBA" id="ARBA00031026"/>
    </source>
</evidence>
<keyword evidence="12 19" id="KW-0133">Cell shape</keyword>
<keyword evidence="7 19" id="KW-0963">Cytoplasm</keyword>
<evidence type="ECO:0000256" key="15">
    <source>
        <dbReference type="ARBA" id="ARBA00023306"/>
    </source>
</evidence>
<dbReference type="Gene3D" id="3.30.43.10">
    <property type="entry name" value="Uridine Diphospho-n-acetylenolpyruvylglucosamine Reductase, domain 2"/>
    <property type="match status" value="1"/>
</dbReference>
<dbReference type="AlphaFoldDB" id="E6VXG2"/>
<keyword evidence="15 19" id="KW-0131">Cell cycle</keyword>
<protein>
    <recommendedName>
        <fullName evidence="6 19">UDP-N-acetylenolpyruvoylglucosamine reductase</fullName>
        <ecNumber evidence="5 19">1.3.1.98</ecNumber>
    </recommendedName>
    <alternativeName>
        <fullName evidence="17 19">UDP-N-acetylmuramate dehydrogenase</fullName>
    </alternativeName>
</protein>
<keyword evidence="10 19" id="KW-0274">FAD</keyword>
<gene>
    <name evidence="19" type="primary">murB</name>
    <name evidence="21" type="ordered locus">Daes_2782</name>
</gene>
<dbReference type="InterPro" id="IPR006094">
    <property type="entry name" value="Oxid_FAD_bind_N"/>
</dbReference>
<dbReference type="InterPro" id="IPR016167">
    <property type="entry name" value="FAD-bd_PCMH_sub1"/>
</dbReference>
<feature type="active site" evidence="19">
    <location>
        <position position="167"/>
    </location>
</feature>
<evidence type="ECO:0000256" key="7">
    <source>
        <dbReference type="ARBA" id="ARBA00022490"/>
    </source>
</evidence>
<dbReference type="GO" id="GO:0071555">
    <property type="term" value="P:cell wall organization"/>
    <property type="evidence" value="ECO:0007669"/>
    <property type="project" value="UniProtKB-KW"/>
</dbReference>
<proteinExistence type="inferred from homology"/>
<comment type="cofactor">
    <cofactor evidence="1 19">
        <name>FAD</name>
        <dbReference type="ChEBI" id="CHEBI:57692"/>
    </cofactor>
</comment>
<dbReference type="Pfam" id="PF01565">
    <property type="entry name" value="FAD_binding_4"/>
    <property type="match status" value="1"/>
</dbReference>
<evidence type="ECO:0000256" key="1">
    <source>
        <dbReference type="ARBA" id="ARBA00001974"/>
    </source>
</evidence>
<feature type="active site" evidence="19">
    <location>
        <position position="289"/>
    </location>
</feature>
<evidence type="ECO:0000256" key="5">
    <source>
        <dbReference type="ARBA" id="ARBA00012518"/>
    </source>
</evidence>
<dbReference type="GO" id="GO:0005829">
    <property type="term" value="C:cytosol"/>
    <property type="evidence" value="ECO:0007669"/>
    <property type="project" value="TreeGrafter"/>
</dbReference>
<keyword evidence="22" id="KW-1185">Reference proteome</keyword>
<reference evidence="21 22" key="2">
    <citation type="journal article" date="2014" name="Genome Announc.">
        <title>Complete Genome Sequence of the Subsurface, Mesophilic Sulfate-Reducing Bacterium Desulfovibrio aespoeensis Aspo-2.</title>
        <authorList>
            <person name="Pedersen K."/>
            <person name="Bengtsson A."/>
            <person name="Edlund J."/>
            <person name="Rabe L."/>
            <person name="Hazen T."/>
            <person name="Chakraborty R."/>
            <person name="Goodwin L."/>
            <person name="Shapiro N."/>
        </authorList>
    </citation>
    <scope>NUCLEOTIDE SEQUENCE [LARGE SCALE GENOMIC DNA]</scope>
    <source>
        <strain evidence="22">ATCC 700646 / DSM 10631 / Aspo-2</strain>
    </source>
</reference>
<dbReference type="SUPFAM" id="SSF56194">
    <property type="entry name" value="Uridine diphospho-N-Acetylenolpyruvylglucosamine reductase, MurB, C-terminal domain"/>
    <property type="match status" value="1"/>
</dbReference>
<evidence type="ECO:0000256" key="12">
    <source>
        <dbReference type="ARBA" id="ARBA00022960"/>
    </source>
</evidence>
<accession>E6VXG2</accession>
<keyword evidence="9 19" id="KW-0285">Flavoprotein</keyword>
<dbReference type="Gene3D" id="3.30.465.10">
    <property type="match status" value="1"/>
</dbReference>
<evidence type="ECO:0000256" key="9">
    <source>
        <dbReference type="ARBA" id="ARBA00022630"/>
    </source>
</evidence>
<dbReference type="InterPro" id="IPR011601">
    <property type="entry name" value="MurB_C"/>
</dbReference>
<evidence type="ECO:0000256" key="2">
    <source>
        <dbReference type="ARBA" id="ARBA00003921"/>
    </source>
</evidence>
<dbReference type="NCBIfam" id="TIGR00179">
    <property type="entry name" value="murB"/>
    <property type="match status" value="1"/>
</dbReference>
<comment type="similarity">
    <text evidence="19">Belongs to the MurB family.</text>
</comment>
<dbReference type="GO" id="GO:0008360">
    <property type="term" value="P:regulation of cell shape"/>
    <property type="evidence" value="ECO:0007669"/>
    <property type="project" value="UniProtKB-KW"/>
</dbReference>
<dbReference type="HOGENOM" id="CLU_035304_1_1_7"/>
<dbReference type="InterPro" id="IPR003170">
    <property type="entry name" value="MurB"/>
</dbReference>
<evidence type="ECO:0000256" key="14">
    <source>
        <dbReference type="ARBA" id="ARBA00023002"/>
    </source>
</evidence>
<dbReference type="PANTHER" id="PTHR21071">
    <property type="entry name" value="UDP-N-ACETYLENOLPYRUVOYLGLUCOSAMINE REDUCTASE"/>
    <property type="match status" value="1"/>
</dbReference>
<evidence type="ECO:0000313" key="21">
    <source>
        <dbReference type="EMBL" id="ADU63778.1"/>
    </source>
</evidence>
<evidence type="ECO:0000256" key="8">
    <source>
        <dbReference type="ARBA" id="ARBA00022618"/>
    </source>
</evidence>
<comment type="subcellular location">
    <subcellularLocation>
        <location evidence="3 19">Cytoplasm</location>
    </subcellularLocation>
</comment>
<dbReference type="HAMAP" id="MF_00037">
    <property type="entry name" value="MurB"/>
    <property type="match status" value="1"/>
</dbReference>
<dbReference type="OrthoDB" id="9804753at2"/>
<dbReference type="UniPathway" id="UPA00219"/>
<name>E6VXG2_PSEA9</name>
<organism evidence="21 22">
    <name type="scientific">Pseudodesulfovibrio aespoeensis (strain ATCC 700646 / DSM 10631 / Aspo-2)</name>
    <name type="common">Desulfovibrio aespoeensis</name>
    <dbReference type="NCBI Taxonomy" id="643562"/>
    <lineage>
        <taxon>Bacteria</taxon>
        <taxon>Pseudomonadati</taxon>
        <taxon>Thermodesulfobacteriota</taxon>
        <taxon>Desulfovibrionia</taxon>
        <taxon>Desulfovibrionales</taxon>
        <taxon>Desulfovibrionaceae</taxon>
    </lineage>
</organism>
<comment type="function">
    <text evidence="2 19">Cell wall formation.</text>
</comment>
<evidence type="ECO:0000256" key="16">
    <source>
        <dbReference type="ARBA" id="ARBA00023316"/>
    </source>
</evidence>
<dbReference type="KEGG" id="das:Daes_2782"/>
<evidence type="ECO:0000256" key="18">
    <source>
        <dbReference type="ARBA" id="ARBA00048914"/>
    </source>
</evidence>
<dbReference type="PANTHER" id="PTHR21071:SF4">
    <property type="entry name" value="UDP-N-ACETYLENOLPYRUVOYLGLUCOSAMINE REDUCTASE"/>
    <property type="match status" value="1"/>
</dbReference>
<dbReference type="EC" id="1.3.1.98" evidence="5 19"/>
<feature type="domain" description="FAD-binding PCMH-type" evidence="20">
    <location>
        <begin position="18"/>
        <end position="190"/>
    </location>
</feature>
<reference evidence="22" key="1">
    <citation type="submission" date="2010-12" db="EMBL/GenBank/DDBJ databases">
        <title>Complete sequence of Desulfovibrio aespoeensis Aspo-2.</title>
        <authorList>
            <consortium name="US DOE Joint Genome Institute"/>
            <person name="Lucas S."/>
            <person name="Copeland A."/>
            <person name="Lapidus A."/>
            <person name="Cheng J.-F."/>
            <person name="Goodwin L."/>
            <person name="Pitluck S."/>
            <person name="Chertkov O."/>
            <person name="Misra M."/>
            <person name="Detter J.C."/>
            <person name="Han C."/>
            <person name="Tapia R."/>
            <person name="Land M."/>
            <person name="Hauser L."/>
            <person name="Kyrpides N."/>
            <person name="Ivanova N."/>
            <person name="Ovchinnikova G."/>
            <person name="Pedersen K."/>
            <person name="Jagevall S."/>
            <person name="Hazen T."/>
            <person name="Woyke T."/>
        </authorList>
    </citation>
    <scope>NUCLEOTIDE SEQUENCE [LARGE SCALE GENOMIC DNA]</scope>
    <source>
        <strain evidence="22">ATCC 700646 / DSM 10631 / Aspo-2</strain>
    </source>
</reference>
<dbReference type="RefSeq" id="WP_013515684.1">
    <property type="nucleotide sequence ID" value="NC_014844.1"/>
</dbReference>
<evidence type="ECO:0000256" key="6">
    <source>
        <dbReference type="ARBA" id="ARBA00015188"/>
    </source>
</evidence>
<keyword evidence="11 19" id="KW-0521">NADP</keyword>